<reference evidence="2" key="2">
    <citation type="submission" date="2015-01" db="EMBL/GenBank/DDBJ databases">
        <title>Evolutionary Origins and Diversification of the Mycorrhizal Mutualists.</title>
        <authorList>
            <consortium name="DOE Joint Genome Institute"/>
            <consortium name="Mycorrhizal Genomics Consortium"/>
            <person name="Kohler A."/>
            <person name="Kuo A."/>
            <person name="Nagy L.G."/>
            <person name="Floudas D."/>
            <person name="Copeland A."/>
            <person name="Barry K.W."/>
            <person name="Cichocki N."/>
            <person name="Veneault-Fourrey C."/>
            <person name="LaButti K."/>
            <person name="Lindquist E.A."/>
            <person name="Lipzen A."/>
            <person name="Lundell T."/>
            <person name="Morin E."/>
            <person name="Murat C."/>
            <person name="Riley R."/>
            <person name="Ohm R."/>
            <person name="Sun H."/>
            <person name="Tunlid A."/>
            <person name="Henrissat B."/>
            <person name="Grigoriev I.V."/>
            <person name="Hibbett D.S."/>
            <person name="Martin F."/>
        </authorList>
    </citation>
    <scope>NUCLEOTIDE SEQUENCE [LARGE SCALE GENOMIC DNA]</scope>
    <source>
        <strain evidence="2">Ve08.2h10</strain>
    </source>
</reference>
<sequence length="170" mass="19656">MCTHQWTISHPDMSQSELHMGLYYVGCWIESAVSQLVCQPVEYWPDNLQPLLDREFISSHMQMLHVMQQIHATRPTAVVTAPAVEGLYHISHKNFGMLVWCFNVQLCSMSANIPTFLPNWDPILVDNFQGQWWVNDRQHSGNLEGYDVWADALDSGRKYFQASIILFRAE</sequence>
<evidence type="ECO:0000313" key="1">
    <source>
        <dbReference type="EMBL" id="KIK74320.1"/>
    </source>
</evidence>
<proteinExistence type="predicted"/>
<organism evidence="1 2">
    <name type="scientific">Paxillus rubicundulus Ve08.2h10</name>
    <dbReference type="NCBI Taxonomy" id="930991"/>
    <lineage>
        <taxon>Eukaryota</taxon>
        <taxon>Fungi</taxon>
        <taxon>Dikarya</taxon>
        <taxon>Basidiomycota</taxon>
        <taxon>Agaricomycotina</taxon>
        <taxon>Agaricomycetes</taxon>
        <taxon>Agaricomycetidae</taxon>
        <taxon>Boletales</taxon>
        <taxon>Paxilineae</taxon>
        <taxon>Paxillaceae</taxon>
        <taxon>Paxillus</taxon>
    </lineage>
</organism>
<evidence type="ECO:0000313" key="2">
    <source>
        <dbReference type="Proteomes" id="UP000054538"/>
    </source>
</evidence>
<keyword evidence="2" id="KW-1185">Reference proteome</keyword>
<dbReference type="OrthoDB" id="2621152at2759"/>
<reference evidence="1 2" key="1">
    <citation type="submission" date="2014-04" db="EMBL/GenBank/DDBJ databases">
        <authorList>
            <consortium name="DOE Joint Genome Institute"/>
            <person name="Kuo A."/>
            <person name="Kohler A."/>
            <person name="Jargeat P."/>
            <person name="Nagy L.G."/>
            <person name="Floudas D."/>
            <person name="Copeland A."/>
            <person name="Barry K.W."/>
            <person name="Cichocki N."/>
            <person name="Veneault-Fourrey C."/>
            <person name="LaButti K."/>
            <person name="Lindquist E.A."/>
            <person name="Lipzen A."/>
            <person name="Lundell T."/>
            <person name="Morin E."/>
            <person name="Murat C."/>
            <person name="Sun H."/>
            <person name="Tunlid A."/>
            <person name="Henrissat B."/>
            <person name="Grigoriev I.V."/>
            <person name="Hibbett D.S."/>
            <person name="Martin F."/>
            <person name="Nordberg H.P."/>
            <person name="Cantor M.N."/>
            <person name="Hua S.X."/>
        </authorList>
    </citation>
    <scope>NUCLEOTIDE SEQUENCE [LARGE SCALE GENOMIC DNA]</scope>
    <source>
        <strain evidence="1 2">Ve08.2h10</strain>
    </source>
</reference>
<protein>
    <submittedName>
        <fullName evidence="1">Uncharacterized protein</fullName>
    </submittedName>
</protein>
<dbReference type="HOGENOM" id="CLU_128871_0_0_1"/>
<name>A0A0D0DAU0_9AGAM</name>
<dbReference type="Proteomes" id="UP000054538">
    <property type="component" value="Unassembled WGS sequence"/>
</dbReference>
<accession>A0A0D0DAU0</accession>
<gene>
    <name evidence="1" type="ORF">PAXRUDRAFT_176064</name>
</gene>
<dbReference type="InParanoid" id="A0A0D0DAU0"/>
<dbReference type="AlphaFoldDB" id="A0A0D0DAU0"/>
<dbReference type="EMBL" id="KN828966">
    <property type="protein sequence ID" value="KIK74320.1"/>
    <property type="molecule type" value="Genomic_DNA"/>
</dbReference>